<evidence type="ECO:0000313" key="4">
    <source>
        <dbReference type="Proteomes" id="UP000636709"/>
    </source>
</evidence>
<dbReference type="Proteomes" id="UP000636709">
    <property type="component" value="Unassembled WGS sequence"/>
</dbReference>
<accession>A0A835AD35</accession>
<organism evidence="3 4">
    <name type="scientific">Digitaria exilis</name>
    <dbReference type="NCBI Taxonomy" id="1010633"/>
    <lineage>
        <taxon>Eukaryota</taxon>
        <taxon>Viridiplantae</taxon>
        <taxon>Streptophyta</taxon>
        <taxon>Embryophyta</taxon>
        <taxon>Tracheophyta</taxon>
        <taxon>Spermatophyta</taxon>
        <taxon>Magnoliopsida</taxon>
        <taxon>Liliopsida</taxon>
        <taxon>Poales</taxon>
        <taxon>Poaceae</taxon>
        <taxon>PACMAD clade</taxon>
        <taxon>Panicoideae</taxon>
        <taxon>Panicodae</taxon>
        <taxon>Paniceae</taxon>
        <taxon>Anthephorinae</taxon>
        <taxon>Digitaria</taxon>
    </lineage>
</organism>
<comment type="caution">
    <text evidence="3">The sequence shown here is derived from an EMBL/GenBank/DDBJ whole genome shotgun (WGS) entry which is preliminary data.</text>
</comment>
<gene>
    <name evidence="3" type="ORF">HU200_062597</name>
</gene>
<dbReference type="EMBL" id="JACEFO010002629">
    <property type="protein sequence ID" value="KAF8653151.1"/>
    <property type="molecule type" value="Genomic_DNA"/>
</dbReference>
<dbReference type="Pfam" id="PF03107">
    <property type="entry name" value="C1_2"/>
    <property type="match status" value="1"/>
</dbReference>
<keyword evidence="1" id="KW-0677">Repeat</keyword>
<evidence type="ECO:0000256" key="1">
    <source>
        <dbReference type="ARBA" id="ARBA00022737"/>
    </source>
</evidence>
<dbReference type="InterPro" id="IPR046349">
    <property type="entry name" value="C1-like_sf"/>
</dbReference>
<name>A0A835AD35_9POAL</name>
<dbReference type="PANTHER" id="PTHR46477">
    <property type="entry name" value="CYSTEINE/HISTIDINE-RICH C1 DOMAIN FAMILY PROTEIN"/>
    <property type="match status" value="1"/>
</dbReference>
<feature type="domain" description="DC1" evidence="2">
    <location>
        <begin position="15"/>
        <end position="62"/>
    </location>
</feature>
<reference evidence="3" key="1">
    <citation type="submission" date="2020-07" db="EMBL/GenBank/DDBJ databases">
        <title>Genome sequence and genetic diversity analysis of an under-domesticated orphan crop, white fonio (Digitaria exilis).</title>
        <authorList>
            <person name="Bennetzen J.L."/>
            <person name="Chen S."/>
            <person name="Ma X."/>
            <person name="Wang X."/>
            <person name="Yssel A.E.J."/>
            <person name="Chaluvadi S.R."/>
            <person name="Johnson M."/>
            <person name="Gangashetty P."/>
            <person name="Hamidou F."/>
            <person name="Sanogo M.D."/>
            <person name="Zwaenepoel A."/>
            <person name="Wallace J."/>
            <person name="Van De Peer Y."/>
            <person name="Van Deynze A."/>
        </authorList>
    </citation>
    <scope>NUCLEOTIDE SEQUENCE</scope>
    <source>
        <tissue evidence="3">Leaves</tissue>
    </source>
</reference>
<protein>
    <recommendedName>
        <fullName evidence="2">DC1 domain-containing protein</fullName>
    </recommendedName>
</protein>
<evidence type="ECO:0000313" key="3">
    <source>
        <dbReference type="EMBL" id="KAF8653151.1"/>
    </source>
</evidence>
<keyword evidence="4" id="KW-1185">Reference proteome</keyword>
<dbReference type="OrthoDB" id="609232at2759"/>
<proteinExistence type="predicted"/>
<sequence length="289" mass="31389">MKMFDDLPAEISHDTHPAHKLKLITTNGPPFRCDGCQEPGNGHGRRYRCGGGCDFDLHIACADGEAHSLRRPRVRAPPPPPPVDAAFCDACGGLVAGRDLDLHPCCAGLRMGVFAVHGEHGQPIQLCWEDAADEKGCCAICRSSSTSRNGNKKFWAYRWRGRDDGGHGCMHVACTKKVAVERSERAYRDEVGAGIVEASVPVMLGAMMQRRSPVIDTGIRGTNFAEVPDAPRRHKSRRGKLRTPELRAAEVKRSQGAPHVERSKVLLVGASPAALRQVSPFDFSCPLSP</sequence>
<evidence type="ECO:0000259" key="2">
    <source>
        <dbReference type="Pfam" id="PF03107"/>
    </source>
</evidence>
<dbReference type="PANTHER" id="PTHR46477:SF21">
    <property type="entry name" value="CYSTEINE_HISTIDINE-RICH C1 DOMAIN FAMILY PROTEIN"/>
    <property type="match status" value="1"/>
</dbReference>
<dbReference type="AlphaFoldDB" id="A0A835AD35"/>
<dbReference type="SUPFAM" id="SSF57889">
    <property type="entry name" value="Cysteine-rich domain"/>
    <property type="match status" value="1"/>
</dbReference>
<dbReference type="InterPro" id="IPR004146">
    <property type="entry name" value="DC1"/>
</dbReference>